<dbReference type="GO" id="GO:0097367">
    <property type="term" value="F:carbohydrate derivative binding"/>
    <property type="evidence" value="ECO:0007669"/>
    <property type="project" value="InterPro"/>
</dbReference>
<dbReference type="GO" id="GO:0006047">
    <property type="term" value="P:UDP-N-acetylglucosamine metabolic process"/>
    <property type="evidence" value="ECO:0007669"/>
    <property type="project" value="TreeGrafter"/>
</dbReference>
<organism evidence="4 5">
    <name type="scientific">Candidatus Scatomorpha pullistercoris</name>
    <dbReference type="NCBI Taxonomy" id="2840929"/>
    <lineage>
        <taxon>Bacteria</taxon>
        <taxon>Bacillati</taxon>
        <taxon>Bacillota</taxon>
        <taxon>Clostridia</taxon>
        <taxon>Eubacteriales</taxon>
        <taxon>Candidatus Scatomorpha</taxon>
    </lineage>
</organism>
<comment type="catalytic activity">
    <reaction evidence="1">
        <text>D-fructose 6-phosphate + L-glutamine = D-glucosamine 6-phosphate + L-glutamate</text>
        <dbReference type="Rhea" id="RHEA:13237"/>
        <dbReference type="ChEBI" id="CHEBI:29985"/>
        <dbReference type="ChEBI" id="CHEBI:58359"/>
        <dbReference type="ChEBI" id="CHEBI:58725"/>
        <dbReference type="ChEBI" id="CHEBI:61527"/>
        <dbReference type="EC" id="2.6.1.16"/>
    </reaction>
</comment>
<proteinExistence type="predicted"/>
<feature type="non-terminal residue" evidence="4">
    <location>
        <position position="1"/>
    </location>
</feature>
<dbReference type="EMBL" id="DVJS01000196">
    <property type="protein sequence ID" value="HIS97869.1"/>
    <property type="molecule type" value="Genomic_DNA"/>
</dbReference>
<evidence type="ECO:0000256" key="1">
    <source>
        <dbReference type="ARBA" id="ARBA00001031"/>
    </source>
</evidence>
<evidence type="ECO:0000313" key="5">
    <source>
        <dbReference type="Proteomes" id="UP000886876"/>
    </source>
</evidence>
<evidence type="ECO:0000313" key="4">
    <source>
        <dbReference type="EMBL" id="HIS97869.1"/>
    </source>
</evidence>
<reference evidence="4" key="2">
    <citation type="journal article" date="2021" name="PeerJ">
        <title>Extensive microbial diversity within the chicken gut microbiome revealed by metagenomics and culture.</title>
        <authorList>
            <person name="Gilroy R."/>
            <person name="Ravi A."/>
            <person name="Getino M."/>
            <person name="Pursley I."/>
            <person name="Horton D.L."/>
            <person name="Alikhan N.F."/>
            <person name="Baker D."/>
            <person name="Gharbi K."/>
            <person name="Hall N."/>
            <person name="Watson M."/>
            <person name="Adriaenssens E.M."/>
            <person name="Foster-Nyarko E."/>
            <person name="Jarju S."/>
            <person name="Secka A."/>
            <person name="Antonio M."/>
            <person name="Oren A."/>
            <person name="Chaudhuri R.R."/>
            <person name="La Ragione R."/>
            <person name="Hildebrand F."/>
            <person name="Pallen M.J."/>
        </authorList>
    </citation>
    <scope>NUCLEOTIDE SEQUENCE</scope>
    <source>
        <strain evidence="4">ChiHecec3B27-6122</strain>
    </source>
</reference>
<reference evidence="4" key="1">
    <citation type="submission" date="2020-10" db="EMBL/GenBank/DDBJ databases">
        <authorList>
            <person name="Gilroy R."/>
        </authorList>
    </citation>
    <scope>NUCLEOTIDE SEQUENCE</scope>
    <source>
        <strain evidence="4">ChiHecec3B27-6122</strain>
    </source>
</reference>
<dbReference type="SUPFAM" id="SSF53697">
    <property type="entry name" value="SIS domain"/>
    <property type="match status" value="1"/>
</dbReference>
<evidence type="ECO:0000256" key="2">
    <source>
        <dbReference type="ARBA" id="ARBA00012916"/>
    </source>
</evidence>
<evidence type="ECO:0000256" key="3">
    <source>
        <dbReference type="ARBA" id="ARBA00016090"/>
    </source>
</evidence>
<dbReference type="PANTHER" id="PTHR10937">
    <property type="entry name" value="GLUCOSAMINE--FRUCTOSE-6-PHOSPHATE AMINOTRANSFERASE, ISOMERIZING"/>
    <property type="match status" value="1"/>
</dbReference>
<dbReference type="GO" id="GO:0004360">
    <property type="term" value="F:glutamine-fructose-6-phosphate transaminase (isomerizing) activity"/>
    <property type="evidence" value="ECO:0007669"/>
    <property type="project" value="UniProtKB-EC"/>
</dbReference>
<comment type="caution">
    <text evidence="4">The sequence shown here is derived from an EMBL/GenBank/DDBJ whole genome shotgun (WGS) entry which is preliminary data.</text>
</comment>
<dbReference type="Proteomes" id="UP000886876">
    <property type="component" value="Unassembled WGS sequence"/>
</dbReference>
<dbReference type="GO" id="GO:0006487">
    <property type="term" value="P:protein N-linked glycosylation"/>
    <property type="evidence" value="ECO:0007669"/>
    <property type="project" value="TreeGrafter"/>
</dbReference>
<protein>
    <recommendedName>
        <fullName evidence="3">Glutamine--fructose-6-phosphate aminotransferase [isomerizing]</fullName>
        <ecNumber evidence="2">2.6.1.16</ecNumber>
    </recommendedName>
</protein>
<sequence>DIKCAEFADWRVLTDSHIEQRSGTKAASISHTFLMAAAFKLCVLIGSANGSLSDERVAYWNACYDEMVASMSCLPELFERMNDVAKAFADGGYDNFAVLGAGPNFGTAQEAALKTCEFAWKFCACEELEDFQHGRFREVNDNVAILVTSPAGKNYTKTMEILNICSKAELGAFVVTDEVTDEMRGLAKVIVELPKLSDEYLTPFLYIFPYWFFGFHIMENEGGKVGESRYVYRGGFIGRPENLPQ</sequence>
<dbReference type="InterPro" id="IPR046348">
    <property type="entry name" value="SIS_dom_sf"/>
</dbReference>
<dbReference type="EC" id="2.6.1.16" evidence="2"/>
<dbReference type="AlphaFoldDB" id="A0A9D1K8Z1"/>
<accession>A0A9D1K8Z1</accession>
<dbReference type="Gene3D" id="3.40.50.10490">
    <property type="entry name" value="Glucose-6-phosphate isomerase like protein, domain 1"/>
    <property type="match status" value="1"/>
</dbReference>
<dbReference type="GO" id="GO:0006002">
    <property type="term" value="P:fructose 6-phosphate metabolic process"/>
    <property type="evidence" value="ECO:0007669"/>
    <property type="project" value="TreeGrafter"/>
</dbReference>
<gene>
    <name evidence="4" type="ORF">IAD42_07845</name>
</gene>
<dbReference type="PANTHER" id="PTHR10937:SF0">
    <property type="entry name" value="GLUTAMINE--FRUCTOSE-6-PHOSPHATE TRANSAMINASE (ISOMERIZING)"/>
    <property type="match status" value="1"/>
</dbReference>
<name>A0A9D1K8Z1_9FIRM</name>